<evidence type="ECO:0000256" key="2">
    <source>
        <dbReference type="ARBA" id="ARBA00006375"/>
    </source>
</evidence>
<organism evidence="13 14">
    <name type="scientific">Fasciola gigantica</name>
    <name type="common">Giant liver fluke</name>
    <dbReference type="NCBI Taxonomy" id="46835"/>
    <lineage>
        <taxon>Eukaryota</taxon>
        <taxon>Metazoa</taxon>
        <taxon>Spiralia</taxon>
        <taxon>Lophotrochozoa</taxon>
        <taxon>Platyhelminthes</taxon>
        <taxon>Trematoda</taxon>
        <taxon>Digenea</taxon>
        <taxon>Plagiorchiida</taxon>
        <taxon>Echinostomata</taxon>
        <taxon>Echinostomatoidea</taxon>
        <taxon>Fasciolidae</taxon>
        <taxon>Fasciola</taxon>
    </lineage>
</organism>
<evidence type="ECO:0000313" key="14">
    <source>
        <dbReference type="Proteomes" id="UP000316759"/>
    </source>
</evidence>
<proteinExistence type="inferred from homology"/>
<dbReference type="OrthoDB" id="2161at2759"/>
<dbReference type="AlphaFoldDB" id="A0A504YTC1"/>
<dbReference type="PRINTS" id="PR00926">
    <property type="entry name" value="MITOCARRIER"/>
</dbReference>
<dbReference type="GO" id="GO:0005313">
    <property type="term" value="F:L-glutamate transmembrane transporter activity"/>
    <property type="evidence" value="ECO:0007669"/>
    <property type="project" value="TreeGrafter"/>
</dbReference>
<evidence type="ECO:0000256" key="4">
    <source>
        <dbReference type="ARBA" id="ARBA00022692"/>
    </source>
</evidence>
<keyword evidence="5" id="KW-0677">Repeat</keyword>
<evidence type="ECO:0000256" key="11">
    <source>
        <dbReference type="PROSITE-ProRule" id="PRU00282"/>
    </source>
</evidence>
<dbReference type="InterPro" id="IPR002067">
    <property type="entry name" value="MCP"/>
</dbReference>
<evidence type="ECO:0000256" key="3">
    <source>
        <dbReference type="ARBA" id="ARBA00022448"/>
    </source>
</evidence>
<evidence type="ECO:0000256" key="8">
    <source>
        <dbReference type="ARBA" id="ARBA00022989"/>
    </source>
</evidence>
<evidence type="ECO:0000256" key="12">
    <source>
        <dbReference type="RuleBase" id="RU000488"/>
    </source>
</evidence>
<dbReference type="GO" id="GO:0015183">
    <property type="term" value="F:L-aspartate transmembrane transporter activity"/>
    <property type="evidence" value="ECO:0007669"/>
    <property type="project" value="TreeGrafter"/>
</dbReference>
<dbReference type="EMBL" id="SUNJ01004335">
    <property type="protein sequence ID" value="TPP64513.1"/>
    <property type="molecule type" value="Genomic_DNA"/>
</dbReference>
<dbReference type="Proteomes" id="UP000316759">
    <property type="component" value="Unassembled WGS sequence"/>
</dbReference>
<evidence type="ECO:0000256" key="5">
    <source>
        <dbReference type="ARBA" id="ARBA00022737"/>
    </source>
</evidence>
<dbReference type="GO" id="GO:0043490">
    <property type="term" value="P:malate-aspartate shuttle"/>
    <property type="evidence" value="ECO:0007669"/>
    <property type="project" value="TreeGrafter"/>
</dbReference>
<keyword evidence="6" id="KW-0999">Mitochondrion inner membrane</keyword>
<gene>
    <name evidence="13" type="ORF">FGIG_11960</name>
</gene>
<keyword evidence="7" id="KW-0106">Calcium</keyword>
<reference evidence="13 14" key="1">
    <citation type="submission" date="2019-04" db="EMBL/GenBank/DDBJ databases">
        <title>Annotation for the trematode Fasciola gigantica.</title>
        <authorList>
            <person name="Choi Y.-J."/>
        </authorList>
    </citation>
    <scope>NUCLEOTIDE SEQUENCE [LARGE SCALE GENOMIC DNA]</scope>
    <source>
        <strain evidence="13">Uganda_cow_1</strain>
    </source>
</reference>
<keyword evidence="4 11" id="KW-0812">Transmembrane</keyword>
<keyword evidence="8" id="KW-1133">Transmembrane helix</keyword>
<keyword evidence="9" id="KW-0496">Mitochondrion</keyword>
<evidence type="ECO:0000256" key="6">
    <source>
        <dbReference type="ARBA" id="ARBA00022792"/>
    </source>
</evidence>
<keyword evidence="3 12" id="KW-0813">Transport</keyword>
<evidence type="ECO:0000256" key="10">
    <source>
        <dbReference type="ARBA" id="ARBA00023136"/>
    </source>
</evidence>
<comment type="subcellular location">
    <subcellularLocation>
        <location evidence="1">Mitochondrion inner membrane</location>
        <topology evidence="1">Multi-pass membrane protein</topology>
    </subcellularLocation>
</comment>
<evidence type="ECO:0000313" key="13">
    <source>
        <dbReference type="EMBL" id="TPP64513.1"/>
    </source>
</evidence>
<dbReference type="PROSITE" id="PS50920">
    <property type="entry name" value="SOLCAR"/>
    <property type="match status" value="1"/>
</dbReference>
<dbReference type="STRING" id="46835.A0A504YTC1"/>
<dbReference type="PANTHER" id="PTHR45678:SF9">
    <property type="entry name" value="CALCIUM-BINDING MITOCHONDRIAL CARRIER PROTEIN ARALAR1"/>
    <property type="match status" value="1"/>
</dbReference>
<protein>
    <submittedName>
        <fullName evidence="13">Calcium-binding mitochondrial carrier protein Aralar1</fullName>
    </submittedName>
</protein>
<comment type="caution">
    <text evidence="13">The sequence shown here is derived from an EMBL/GenBank/DDBJ whole genome shotgun (WGS) entry which is preliminary data.</text>
</comment>
<evidence type="ECO:0000256" key="7">
    <source>
        <dbReference type="ARBA" id="ARBA00022837"/>
    </source>
</evidence>
<keyword evidence="14" id="KW-1185">Reference proteome</keyword>
<feature type="repeat" description="Solcar" evidence="11">
    <location>
        <begin position="98"/>
        <end position="182"/>
    </location>
</feature>
<sequence length="314" mass="33743">MELAKKIYRVRTQDEFLNEAQHFAQITPMEVDILFTLASSTRNDGRIGHKELAAVAPVTDGLYHGLGPQLVGVAPEKAIKLTVNDLVRDHFTSTDGNIHLTAEILAGGCAGASQVVFTNPLEIVKIRLQVAGEIASIQRTSAISVIRELGLFGLYKGARACVLRDIPFSAIYFTAYNHLKTSFANDDGINTPGTLLAAATLAGAPSACLTTPADVIKKRLQHGEGGRAFLKGAGARVCRSSPQFGVTLLAYEMLQRFLYIDFGGRELAGAGLEHRHESLGPIPPDHIGGLRFATATFTGIETKLGLCFPKFKIT</sequence>
<evidence type="ECO:0000256" key="9">
    <source>
        <dbReference type="ARBA" id="ARBA00023128"/>
    </source>
</evidence>
<dbReference type="Gene3D" id="1.50.40.10">
    <property type="entry name" value="Mitochondrial carrier domain"/>
    <property type="match status" value="1"/>
</dbReference>
<accession>A0A504YTC1</accession>
<dbReference type="Pfam" id="PF00153">
    <property type="entry name" value="Mito_carr"/>
    <property type="match status" value="1"/>
</dbReference>
<dbReference type="SUPFAM" id="SSF103506">
    <property type="entry name" value="Mitochondrial carrier"/>
    <property type="match status" value="1"/>
</dbReference>
<dbReference type="InterPro" id="IPR018108">
    <property type="entry name" value="MCP_transmembrane"/>
</dbReference>
<dbReference type="InterPro" id="IPR051028">
    <property type="entry name" value="Mito_Solute_Carrier"/>
</dbReference>
<dbReference type="PANTHER" id="PTHR45678">
    <property type="entry name" value="MITOCHONDRIAL 2-OXODICARBOXYLATE CARRIER 1-RELATED"/>
    <property type="match status" value="1"/>
</dbReference>
<name>A0A504YTC1_FASGI</name>
<evidence type="ECO:0000256" key="1">
    <source>
        <dbReference type="ARBA" id="ARBA00004448"/>
    </source>
</evidence>
<dbReference type="InterPro" id="IPR023395">
    <property type="entry name" value="MCP_dom_sf"/>
</dbReference>
<dbReference type="GO" id="GO:0005743">
    <property type="term" value="C:mitochondrial inner membrane"/>
    <property type="evidence" value="ECO:0007669"/>
    <property type="project" value="UniProtKB-SubCell"/>
</dbReference>
<keyword evidence="10 11" id="KW-0472">Membrane</keyword>
<comment type="similarity">
    <text evidence="2 12">Belongs to the mitochondrial carrier (TC 2.A.29) family.</text>
</comment>